<dbReference type="EMBL" id="CP019894">
    <property type="protein sequence ID" value="ARB04692.1"/>
    <property type="molecule type" value="Genomic_DNA"/>
</dbReference>
<proteinExistence type="predicted"/>
<keyword evidence="1" id="KW-0472">Membrane</keyword>
<dbReference type="AlphaFoldDB" id="A0AAU8VRG8"/>
<protein>
    <submittedName>
        <fullName evidence="2">Uncharacterized protein</fullName>
    </submittedName>
</protein>
<organism evidence="2 3">
    <name type="scientific">Neisseria lactamica</name>
    <dbReference type="NCBI Taxonomy" id="486"/>
    <lineage>
        <taxon>Bacteria</taxon>
        <taxon>Pseudomonadati</taxon>
        <taxon>Pseudomonadota</taxon>
        <taxon>Betaproteobacteria</taxon>
        <taxon>Neisseriales</taxon>
        <taxon>Neisseriaceae</taxon>
        <taxon>Neisseria</taxon>
    </lineage>
</organism>
<gene>
    <name evidence="2" type="ORF">B2G52_07170</name>
</gene>
<evidence type="ECO:0000256" key="1">
    <source>
        <dbReference type="SAM" id="Phobius"/>
    </source>
</evidence>
<keyword evidence="1" id="KW-0812">Transmembrane</keyword>
<name>A0AAU8VRG8_NEILA</name>
<feature type="transmembrane region" description="Helical" evidence="1">
    <location>
        <begin position="38"/>
        <end position="65"/>
    </location>
</feature>
<evidence type="ECO:0000313" key="3">
    <source>
        <dbReference type="Proteomes" id="UP000191249"/>
    </source>
</evidence>
<keyword evidence="1" id="KW-1133">Transmembrane helix</keyword>
<accession>A0AAU8VRG8</accession>
<reference evidence="2 3" key="1">
    <citation type="submission" date="2017-03" db="EMBL/GenBank/DDBJ databases">
        <title>N. lactamica Y92-1009 whole genome sequence.</title>
        <authorList>
            <person name="Pandey A.K."/>
            <person name="Read R.C."/>
        </authorList>
    </citation>
    <scope>NUCLEOTIDE SEQUENCE [LARGE SCALE GENOMIC DNA]</scope>
    <source>
        <strain evidence="2 3">Y92-1009</strain>
    </source>
</reference>
<sequence>MRECRRLLPPFPDSSAAVNVITDANLNLRRSFLNLRHLNILISAAFAFFLPLNRFAGLSVMVFIVPHPPVKALTPRRPAF</sequence>
<dbReference type="Proteomes" id="UP000191249">
    <property type="component" value="Chromosome"/>
</dbReference>
<evidence type="ECO:0000313" key="2">
    <source>
        <dbReference type="EMBL" id="ARB04692.1"/>
    </source>
</evidence>